<dbReference type="RefSeq" id="WP_203655066.1">
    <property type="nucleotide sequence ID" value="NZ_BAAAZM010000002.1"/>
</dbReference>
<keyword evidence="1" id="KW-1133">Transmembrane helix</keyword>
<dbReference type="EMBL" id="BOMB01000004">
    <property type="protein sequence ID" value="GID10001.1"/>
    <property type="molecule type" value="Genomic_DNA"/>
</dbReference>
<dbReference type="AlphaFoldDB" id="A0A8J3IU81"/>
<dbReference type="Proteomes" id="UP000612808">
    <property type="component" value="Unassembled WGS sequence"/>
</dbReference>
<dbReference type="PANTHER" id="PTHR43265:SF1">
    <property type="entry name" value="ESTERASE ESTD"/>
    <property type="match status" value="1"/>
</dbReference>
<feature type="transmembrane region" description="Helical" evidence="1">
    <location>
        <begin position="341"/>
        <end position="361"/>
    </location>
</feature>
<proteinExistence type="predicted"/>
<accession>A0A8J3IU81</accession>
<name>A0A8J3IU81_9ACTN</name>
<keyword evidence="1" id="KW-0812">Transmembrane</keyword>
<keyword evidence="1" id="KW-0472">Membrane</keyword>
<comment type="caution">
    <text evidence="3">The sequence shown here is derived from an EMBL/GenBank/DDBJ whole genome shotgun (WGS) entry which is preliminary data.</text>
</comment>
<dbReference type="InterPro" id="IPR029058">
    <property type="entry name" value="AB_hydrolase_fold"/>
</dbReference>
<evidence type="ECO:0000313" key="4">
    <source>
        <dbReference type="Proteomes" id="UP000612808"/>
    </source>
</evidence>
<feature type="chain" id="PRO_5035289912" description="Peptidase S9 prolyl oligopeptidase catalytic domain-containing protein" evidence="2">
    <location>
        <begin position="30"/>
        <end position="472"/>
    </location>
</feature>
<keyword evidence="4" id="KW-1185">Reference proteome</keyword>
<sequence length="472" mass="48189">MLFGFKRLAAAVALAVPLAVLAPVPGASAAPTMDRAVTFRGAGGLTLHGTVVAPRGSRTPTPGIVLVGGSGPGPRAEYRAEAAAFARAGITTLVYDKRTAGYSTLHRDFGLLADDAAAGVAALRRVPGVDPDRVGLWGFSEGGWVAPLAAVRSGHVAFLVTLGAPGLSPLRTQTWYLTNLLRHNGISGSLVGAVAGPGARLVGGAGLFPEASYDPVPVLARLRMPVLALWGDHDVQVPPAESARILRRALAADPSVTIRFVAGAAHNGRRTGDGFDRLGGPTVAGHPTGTLAPGYVPAMTSWVHRVVAGHPPVSSAQRFPAQAAASRSPGHHRYDDAPVQVALIAVLVVAFAGSLVAGLALRRRPLPVPARRLSRWLAGCGLATVLGTLAFVLSVYVTGGAAAAPAVAGRAVPWLALQVLALATAALTASTAVVIVRGRATVLGAQRIRLTVLVAAGVLVAVWSARWGLLTP</sequence>
<gene>
    <name evidence="3" type="ORF">Aru02nite_08900</name>
</gene>
<feature type="transmembrane region" description="Helical" evidence="1">
    <location>
        <begin position="373"/>
        <end position="399"/>
    </location>
</feature>
<reference evidence="3" key="1">
    <citation type="submission" date="2021-01" db="EMBL/GenBank/DDBJ databases">
        <title>Whole genome shotgun sequence of Actinocatenispora rupis NBRC 107355.</title>
        <authorList>
            <person name="Komaki H."/>
            <person name="Tamura T."/>
        </authorList>
    </citation>
    <scope>NUCLEOTIDE SEQUENCE</scope>
    <source>
        <strain evidence="3">NBRC 107355</strain>
    </source>
</reference>
<organism evidence="3 4">
    <name type="scientific">Actinocatenispora rupis</name>
    <dbReference type="NCBI Taxonomy" id="519421"/>
    <lineage>
        <taxon>Bacteria</taxon>
        <taxon>Bacillati</taxon>
        <taxon>Actinomycetota</taxon>
        <taxon>Actinomycetes</taxon>
        <taxon>Micromonosporales</taxon>
        <taxon>Micromonosporaceae</taxon>
        <taxon>Actinocatenispora</taxon>
    </lineage>
</organism>
<evidence type="ECO:0000256" key="2">
    <source>
        <dbReference type="SAM" id="SignalP"/>
    </source>
</evidence>
<keyword evidence="2" id="KW-0732">Signal</keyword>
<dbReference type="GO" id="GO:0052689">
    <property type="term" value="F:carboxylic ester hydrolase activity"/>
    <property type="evidence" value="ECO:0007669"/>
    <property type="project" value="TreeGrafter"/>
</dbReference>
<feature type="signal peptide" evidence="2">
    <location>
        <begin position="1"/>
        <end position="29"/>
    </location>
</feature>
<feature type="transmembrane region" description="Helical" evidence="1">
    <location>
        <begin position="448"/>
        <end position="469"/>
    </location>
</feature>
<dbReference type="SUPFAM" id="SSF53474">
    <property type="entry name" value="alpha/beta-Hydrolases"/>
    <property type="match status" value="1"/>
</dbReference>
<protein>
    <recommendedName>
        <fullName evidence="5">Peptidase S9 prolyl oligopeptidase catalytic domain-containing protein</fullName>
    </recommendedName>
</protein>
<evidence type="ECO:0000313" key="3">
    <source>
        <dbReference type="EMBL" id="GID10001.1"/>
    </source>
</evidence>
<evidence type="ECO:0000256" key="1">
    <source>
        <dbReference type="SAM" id="Phobius"/>
    </source>
</evidence>
<dbReference type="PANTHER" id="PTHR43265">
    <property type="entry name" value="ESTERASE ESTD"/>
    <property type="match status" value="1"/>
</dbReference>
<dbReference type="Gene3D" id="3.40.50.1820">
    <property type="entry name" value="alpha/beta hydrolase"/>
    <property type="match status" value="1"/>
</dbReference>
<dbReference type="InterPro" id="IPR053145">
    <property type="entry name" value="AB_hydrolase_Est10"/>
</dbReference>
<evidence type="ECO:0008006" key="5">
    <source>
        <dbReference type="Google" id="ProtNLM"/>
    </source>
</evidence>
<feature type="transmembrane region" description="Helical" evidence="1">
    <location>
        <begin position="411"/>
        <end position="436"/>
    </location>
</feature>